<dbReference type="PANTHER" id="PTHR24223">
    <property type="entry name" value="ATP-BINDING CASSETTE SUB-FAMILY C"/>
    <property type="match status" value="1"/>
</dbReference>
<sequence>MPLLSAKRKLQIATMRIKDQRLRLMTEVLGGIKVLKLYAWEPSFEKKVLEYRDRELRNLLLIAYLNSCTTFVWTLVPYLVTLASFAAYILTSELGYLDSTTAFVSLSLFNIMRQPINMLPQVIPSLIQVIHHVALFHRQSKPQKIVRTKSSFTDVIAIKDGVFRWDSEIPKPTLRNINLNIPEGKLVAVVGPVGCGKSSLLAAMLGEMEKLQGRVVVKNSVAYVPQEAWILNATARDNILFGSSMSQRQYDHVIEACALQADFNILVDGDMTEIGEKGINISGGQKQRISLARAVYSDADTYLLDDPLSAVDSHVGKHIFQHVIGNQGLLANKTRILVTHGVHWLPMTDLIVVINDGEISEMGKYEDLLAKEGDFAIFLKTYLAMENESEQEEGEDPEIADMKVRMLQRLESMMSDTHTSGDERSKEFESSLKRSFQRQRSRTVSGTHSISMKVAPEKKPVLKLVEEEQTMKGNVQLSVYREYFTAMGNIAWIFILGFFVLYQGASLAANIWLSEWTDDSTLANISMAGTKEYNDLNALYLGVYGGLGVVQAVFMLGYAIIFNISVVRASGNMHSDMLSRVLKAPMSFFDTTPVGRIVNRFSRDVDTLDMELTFTLRQTMISSGNMLTTIILISYSTPVFLAVVVPLGILYRLAQLYYIRTSRQLRRLESTTRSPVYTHFTETIQGASSVRAYGAVGRFIKESQNRVDKNLVCYYAFLVSQRWLGVRLETLGTLVTLSAALFAIIDTSLSSGLVGLSVTYAMNVTMALNMFVLASTQLETNIVSVERVKEYAETEIEADWERPEKAPPTGWPQEGKIMFKDYTTRYRPGLDLVLRGFLSHQWRSKVTLIVGIVGRTGAGKSSLTLALFRLIEAASGRIDIDGHHTGTLGLHDLRRNLTILPQDPVIFSGTLRMNLDPTDRHTDSELWNALKLAHLQDFVSSLPGQLEYQCGEGGQNLSVGQRQLMCLARSLLRKSKILVLDEATAAVDMETDDLIQQTIRSEFKDSTVLTIAHRLNTIMDYDRILVLDEGLIKETGSPQDLLQNSNGVFYGMAKAAGLV</sequence>
<evidence type="ECO:0000256" key="3">
    <source>
        <dbReference type="ARBA" id="ARBA00022448"/>
    </source>
</evidence>
<dbReference type="FunFam" id="3.40.50.300:FF:000293">
    <property type="entry name" value="ATP binding cassette subfamily C member 1"/>
    <property type="match status" value="1"/>
</dbReference>
<dbReference type="InterPro" id="IPR003593">
    <property type="entry name" value="AAA+_ATPase"/>
</dbReference>
<feature type="transmembrane region" description="Helical" evidence="13">
    <location>
        <begin position="543"/>
        <end position="567"/>
    </location>
</feature>
<dbReference type="PANTHER" id="PTHR24223:SF443">
    <property type="entry name" value="MULTIDRUG-RESISTANCE LIKE PROTEIN 1, ISOFORM I"/>
    <property type="match status" value="1"/>
</dbReference>
<keyword evidence="17" id="KW-1185">Reference proteome</keyword>
<evidence type="ECO:0000256" key="5">
    <source>
        <dbReference type="ARBA" id="ARBA00022737"/>
    </source>
</evidence>
<evidence type="ECO:0000256" key="7">
    <source>
        <dbReference type="ARBA" id="ARBA00022840"/>
    </source>
</evidence>
<evidence type="ECO:0000256" key="1">
    <source>
        <dbReference type="ARBA" id="ARBA00004128"/>
    </source>
</evidence>
<feature type="domain" description="ABC transporter" evidence="14">
    <location>
        <begin position="156"/>
        <end position="381"/>
    </location>
</feature>
<keyword evidence="8 13" id="KW-1133">Transmembrane helix</keyword>
<feature type="transmembrane region" description="Helical" evidence="13">
    <location>
        <begin position="626"/>
        <end position="651"/>
    </location>
</feature>
<evidence type="ECO:0000256" key="11">
    <source>
        <dbReference type="ARBA" id="ARBA00047523"/>
    </source>
</evidence>
<feature type="compositionally biased region" description="Basic and acidic residues" evidence="12">
    <location>
        <begin position="419"/>
        <end position="432"/>
    </location>
</feature>
<dbReference type="SUPFAM" id="SSF90123">
    <property type="entry name" value="ABC transporter transmembrane region"/>
    <property type="match status" value="2"/>
</dbReference>
<dbReference type="PROSITE" id="PS00211">
    <property type="entry name" value="ABC_TRANSPORTER_1"/>
    <property type="match status" value="2"/>
</dbReference>
<evidence type="ECO:0000313" key="16">
    <source>
        <dbReference type="EMBL" id="PVD27025.1"/>
    </source>
</evidence>
<evidence type="ECO:0000256" key="10">
    <source>
        <dbReference type="ARBA" id="ARBA00024220"/>
    </source>
</evidence>
<dbReference type="EC" id="7.6.2.3" evidence="10"/>
<dbReference type="OrthoDB" id="6500128at2759"/>
<evidence type="ECO:0000256" key="12">
    <source>
        <dbReference type="SAM" id="MobiDB-lite"/>
    </source>
</evidence>
<dbReference type="STRING" id="400727.A0A2T7P0T2"/>
<dbReference type="InterPro" id="IPR027417">
    <property type="entry name" value="P-loop_NTPase"/>
</dbReference>
<evidence type="ECO:0000256" key="4">
    <source>
        <dbReference type="ARBA" id="ARBA00022692"/>
    </source>
</evidence>
<dbReference type="PROSITE" id="PS50893">
    <property type="entry name" value="ABC_TRANSPORTER_2"/>
    <property type="match status" value="2"/>
</dbReference>
<dbReference type="CDD" id="cd03250">
    <property type="entry name" value="ABCC_MRP_domain1"/>
    <property type="match status" value="1"/>
</dbReference>
<evidence type="ECO:0000256" key="9">
    <source>
        <dbReference type="ARBA" id="ARBA00023136"/>
    </source>
</evidence>
<dbReference type="Gene3D" id="1.20.1560.10">
    <property type="entry name" value="ABC transporter type 1, transmembrane domain"/>
    <property type="match status" value="2"/>
</dbReference>
<feature type="transmembrane region" description="Helical" evidence="13">
    <location>
        <begin position="490"/>
        <end position="513"/>
    </location>
</feature>
<gene>
    <name evidence="16" type="ORF">C0Q70_12175</name>
</gene>
<dbReference type="Gene3D" id="3.40.50.300">
    <property type="entry name" value="P-loop containing nucleotide triphosphate hydrolases"/>
    <property type="match status" value="2"/>
</dbReference>
<dbReference type="InterPro" id="IPR003439">
    <property type="entry name" value="ABC_transporter-like_ATP-bd"/>
</dbReference>
<feature type="transmembrane region" description="Helical" evidence="13">
    <location>
        <begin position="59"/>
        <end position="79"/>
    </location>
</feature>
<evidence type="ECO:0000313" key="17">
    <source>
        <dbReference type="Proteomes" id="UP000245119"/>
    </source>
</evidence>
<keyword evidence="5" id="KW-0677">Repeat</keyword>
<dbReference type="CDD" id="cd18603">
    <property type="entry name" value="ABC_6TM_MRP1_2_3_6_D2_like"/>
    <property type="match status" value="1"/>
</dbReference>
<dbReference type="InterPro" id="IPR036640">
    <property type="entry name" value="ABC1_TM_sf"/>
</dbReference>
<comment type="subcellular location">
    <subcellularLocation>
        <location evidence="1">Vacuole membrane</location>
        <topology evidence="1">Multi-pass membrane protein</topology>
    </subcellularLocation>
</comment>
<dbReference type="InterPro" id="IPR011527">
    <property type="entry name" value="ABC1_TM_dom"/>
</dbReference>
<evidence type="ECO:0000256" key="2">
    <source>
        <dbReference type="ARBA" id="ARBA00009726"/>
    </source>
</evidence>
<comment type="caution">
    <text evidence="16">The sequence shown here is derived from an EMBL/GenBank/DDBJ whole genome shotgun (WGS) entry which is preliminary data.</text>
</comment>
<dbReference type="InterPro" id="IPR017871">
    <property type="entry name" value="ABC_transporter-like_CS"/>
</dbReference>
<feature type="transmembrane region" description="Helical" evidence="13">
    <location>
        <begin position="85"/>
        <end position="109"/>
    </location>
</feature>
<feature type="transmembrane region" description="Helical" evidence="13">
    <location>
        <begin position="724"/>
        <end position="745"/>
    </location>
</feature>
<comment type="similarity">
    <text evidence="2">Belongs to the ABC transporter superfamily. ABCC family. Conjugate transporter (TC 3.A.1.208) subfamily.</text>
</comment>
<dbReference type="GO" id="GO:0015431">
    <property type="term" value="F:ABC-type glutathione S-conjugate transporter activity"/>
    <property type="evidence" value="ECO:0007669"/>
    <property type="project" value="UniProtKB-EC"/>
</dbReference>
<proteinExistence type="inferred from homology"/>
<reference evidence="16 17" key="1">
    <citation type="submission" date="2018-04" db="EMBL/GenBank/DDBJ databases">
        <title>The genome of golden apple snail Pomacea canaliculata provides insight into stress tolerance and invasive adaptation.</title>
        <authorList>
            <person name="Liu C."/>
            <person name="Liu B."/>
            <person name="Ren Y."/>
            <person name="Zhang Y."/>
            <person name="Wang H."/>
            <person name="Li S."/>
            <person name="Jiang F."/>
            <person name="Yin L."/>
            <person name="Zhang G."/>
            <person name="Qian W."/>
            <person name="Fan W."/>
        </authorList>
    </citation>
    <scope>NUCLEOTIDE SEQUENCE [LARGE SCALE GENOMIC DNA]</scope>
    <source>
        <strain evidence="16">SZHN2017</strain>
        <tissue evidence="16">Muscle</tissue>
    </source>
</reference>
<keyword evidence="6" id="KW-0547">Nucleotide-binding</keyword>
<evidence type="ECO:0000259" key="14">
    <source>
        <dbReference type="PROSITE" id="PS50893"/>
    </source>
</evidence>
<accession>A0A2T7P0T2</accession>
<dbReference type="Pfam" id="PF00005">
    <property type="entry name" value="ABC_tran"/>
    <property type="match status" value="2"/>
</dbReference>
<keyword evidence="4 13" id="KW-0812">Transmembrane</keyword>
<dbReference type="EMBL" id="PZQS01000007">
    <property type="protein sequence ID" value="PVD27025.1"/>
    <property type="molecule type" value="Genomic_DNA"/>
</dbReference>
<dbReference type="Pfam" id="PF00664">
    <property type="entry name" value="ABC_membrane"/>
    <property type="match status" value="2"/>
</dbReference>
<keyword evidence="3" id="KW-0813">Transport</keyword>
<dbReference type="GO" id="GO:0016887">
    <property type="term" value="F:ATP hydrolysis activity"/>
    <property type="evidence" value="ECO:0007669"/>
    <property type="project" value="InterPro"/>
</dbReference>
<evidence type="ECO:0000259" key="15">
    <source>
        <dbReference type="PROSITE" id="PS50929"/>
    </source>
</evidence>
<feature type="region of interest" description="Disordered" evidence="12">
    <location>
        <begin position="414"/>
        <end position="449"/>
    </location>
</feature>
<dbReference type="SUPFAM" id="SSF52540">
    <property type="entry name" value="P-loop containing nucleoside triphosphate hydrolases"/>
    <property type="match status" value="2"/>
</dbReference>
<feature type="transmembrane region" description="Helical" evidence="13">
    <location>
        <begin position="752"/>
        <end position="774"/>
    </location>
</feature>
<keyword evidence="7" id="KW-0067">ATP-binding</keyword>
<dbReference type="GO" id="GO:0005774">
    <property type="term" value="C:vacuolar membrane"/>
    <property type="evidence" value="ECO:0007669"/>
    <property type="project" value="UniProtKB-SubCell"/>
</dbReference>
<dbReference type="AlphaFoldDB" id="A0A2T7P0T2"/>
<dbReference type="InterPro" id="IPR050173">
    <property type="entry name" value="ABC_transporter_C-like"/>
</dbReference>
<dbReference type="PROSITE" id="PS50929">
    <property type="entry name" value="ABC_TM1F"/>
    <property type="match status" value="2"/>
</dbReference>
<dbReference type="FunFam" id="1.20.1560.10:FF:000001">
    <property type="entry name" value="ATP-binding cassette subfamily C member 1"/>
    <property type="match status" value="1"/>
</dbReference>
<evidence type="ECO:0000256" key="6">
    <source>
        <dbReference type="ARBA" id="ARBA00022741"/>
    </source>
</evidence>
<comment type="catalytic activity">
    <reaction evidence="11">
        <text>leukotriene C4(in) + ATP + H2O = leukotriene C4(out) + ADP + phosphate + H(+)</text>
        <dbReference type="Rhea" id="RHEA:38963"/>
        <dbReference type="ChEBI" id="CHEBI:15377"/>
        <dbReference type="ChEBI" id="CHEBI:15378"/>
        <dbReference type="ChEBI" id="CHEBI:30616"/>
        <dbReference type="ChEBI" id="CHEBI:43474"/>
        <dbReference type="ChEBI" id="CHEBI:57973"/>
        <dbReference type="ChEBI" id="CHEBI:456216"/>
    </reaction>
    <physiologicalReaction direction="left-to-right" evidence="11">
        <dbReference type="Rhea" id="RHEA:38964"/>
    </physiologicalReaction>
</comment>
<protein>
    <recommendedName>
        <fullName evidence="10">ABC-type glutathione-S-conjugate transporter</fullName>
        <ecNumber evidence="10">7.6.2.3</ecNumber>
    </recommendedName>
</protein>
<feature type="domain" description="ABC transmembrane type-1" evidence="15">
    <location>
        <begin position="493"/>
        <end position="780"/>
    </location>
</feature>
<dbReference type="SMART" id="SM00382">
    <property type="entry name" value="AAA"/>
    <property type="match status" value="2"/>
</dbReference>
<feature type="domain" description="ABC transmembrane type-1" evidence="15">
    <location>
        <begin position="1"/>
        <end position="128"/>
    </location>
</feature>
<evidence type="ECO:0000256" key="8">
    <source>
        <dbReference type="ARBA" id="ARBA00022989"/>
    </source>
</evidence>
<dbReference type="CDD" id="cd03244">
    <property type="entry name" value="ABCC_MRP_domain2"/>
    <property type="match status" value="1"/>
</dbReference>
<dbReference type="GO" id="GO:0005524">
    <property type="term" value="F:ATP binding"/>
    <property type="evidence" value="ECO:0007669"/>
    <property type="project" value="UniProtKB-KW"/>
</dbReference>
<evidence type="ECO:0000256" key="13">
    <source>
        <dbReference type="SAM" id="Phobius"/>
    </source>
</evidence>
<name>A0A2T7P0T2_POMCA</name>
<organism evidence="16 17">
    <name type="scientific">Pomacea canaliculata</name>
    <name type="common">Golden apple snail</name>
    <dbReference type="NCBI Taxonomy" id="400727"/>
    <lineage>
        <taxon>Eukaryota</taxon>
        <taxon>Metazoa</taxon>
        <taxon>Spiralia</taxon>
        <taxon>Lophotrochozoa</taxon>
        <taxon>Mollusca</taxon>
        <taxon>Gastropoda</taxon>
        <taxon>Caenogastropoda</taxon>
        <taxon>Architaenioglossa</taxon>
        <taxon>Ampullarioidea</taxon>
        <taxon>Ampullariidae</taxon>
        <taxon>Pomacea</taxon>
    </lineage>
</organism>
<dbReference type="FunFam" id="3.40.50.300:FF:000074">
    <property type="entry name" value="Multidrug resistance-associated protein 5 isoform 1"/>
    <property type="match status" value="1"/>
</dbReference>
<feature type="domain" description="ABC transporter" evidence="14">
    <location>
        <begin position="817"/>
        <end position="1054"/>
    </location>
</feature>
<keyword evidence="9 13" id="KW-0472">Membrane</keyword>
<dbReference type="Proteomes" id="UP000245119">
    <property type="component" value="Linkage Group LG7"/>
</dbReference>